<evidence type="ECO:0000259" key="4">
    <source>
        <dbReference type="PROSITE" id="PS50002"/>
    </source>
</evidence>
<dbReference type="Gene3D" id="2.30.30.40">
    <property type="entry name" value="SH3 Domains"/>
    <property type="match status" value="1"/>
</dbReference>
<feature type="region of interest" description="Disordered" evidence="3">
    <location>
        <begin position="1"/>
        <end position="79"/>
    </location>
</feature>
<evidence type="ECO:0000313" key="6">
    <source>
        <dbReference type="Proteomes" id="UP001600888"/>
    </source>
</evidence>
<feature type="compositionally biased region" description="Low complexity" evidence="3">
    <location>
        <begin position="1"/>
        <end position="12"/>
    </location>
</feature>
<keyword evidence="6" id="KW-1185">Reference proteome</keyword>
<gene>
    <name evidence="5" type="ORF">FJTKL_04636</name>
</gene>
<dbReference type="EMBL" id="JBAWTH010000018">
    <property type="protein sequence ID" value="KAL2287818.1"/>
    <property type="molecule type" value="Genomic_DNA"/>
</dbReference>
<dbReference type="SUPFAM" id="SSF50044">
    <property type="entry name" value="SH3-domain"/>
    <property type="match status" value="1"/>
</dbReference>
<sequence length="399" mass="43438">MTTAMSATSSPATSPPPAVSSPTSNPNHPPLPPIITSSPQAKRSTLPRPVSMSQASKDRLSQYSVGSVPSRSRPPSHIFPMFPSSLPYTLVRDFAYSTAHPMHYGPPPEPSQPASGMSTPASESRRLSDSAWEGKMSWDTGAWESLSKVNDLAPIYLGDGPPWSEDEDLQSPVVSSRHRKHKSSGAAFMQSRRRSSRDQGSSNVMHAADYDAERGYYIGTGGDGSERYYVNQGGEANGPGGEYVTYPPTQARHSGHPYTLAELQPRHTGQSPGYDQEDQSRYSRDYQFTITSPDEEMHGKAVALFDFERENENELPLVEGQIIWVSYRHGQGWLVAEDPKTEESGLVPEEYVRLLRDIEGGMTSLTGQAEPLSGSPGDVGTPTQAEHTNLGHNPPTQGP</sequence>
<feature type="region of interest" description="Disordered" evidence="3">
    <location>
        <begin position="154"/>
        <end position="209"/>
    </location>
</feature>
<comment type="caution">
    <text evidence="5">The sequence shown here is derived from an EMBL/GenBank/DDBJ whole genome shotgun (WGS) entry which is preliminary data.</text>
</comment>
<dbReference type="PROSITE" id="PS50002">
    <property type="entry name" value="SH3"/>
    <property type="match status" value="1"/>
</dbReference>
<feature type="compositionally biased region" description="Low complexity" evidence="3">
    <location>
        <begin position="64"/>
        <end position="76"/>
    </location>
</feature>
<evidence type="ECO:0000256" key="3">
    <source>
        <dbReference type="SAM" id="MobiDB-lite"/>
    </source>
</evidence>
<feature type="compositionally biased region" description="Polar residues" evidence="3">
    <location>
        <begin position="381"/>
        <end position="399"/>
    </location>
</feature>
<dbReference type="InterPro" id="IPR036028">
    <property type="entry name" value="SH3-like_dom_sf"/>
</dbReference>
<dbReference type="InterPro" id="IPR001452">
    <property type="entry name" value="SH3_domain"/>
</dbReference>
<keyword evidence="1 2" id="KW-0728">SH3 domain</keyword>
<feature type="region of interest" description="Disordered" evidence="3">
    <location>
        <begin position="362"/>
        <end position="399"/>
    </location>
</feature>
<protein>
    <recommendedName>
        <fullName evidence="4">SH3 domain-containing protein</fullName>
    </recommendedName>
</protein>
<reference evidence="5 6" key="1">
    <citation type="submission" date="2024-03" db="EMBL/GenBank/DDBJ databases">
        <title>A high-quality draft genome sequence of Diaporthe vaccinii, a causative agent of upright dieback and viscid rot disease in cranberry plants.</title>
        <authorList>
            <person name="Sarrasin M."/>
            <person name="Lang B.F."/>
            <person name="Burger G."/>
        </authorList>
    </citation>
    <scope>NUCLEOTIDE SEQUENCE [LARGE SCALE GENOMIC DNA]</scope>
    <source>
        <strain evidence="5 6">IS7</strain>
    </source>
</reference>
<name>A0ABR4EZE3_9PEZI</name>
<feature type="region of interest" description="Disordered" evidence="3">
    <location>
        <begin position="98"/>
        <end position="131"/>
    </location>
</feature>
<accession>A0ABR4EZE3</accession>
<dbReference type="Pfam" id="PF00018">
    <property type="entry name" value="SH3_1"/>
    <property type="match status" value="1"/>
</dbReference>
<dbReference type="SMART" id="SM00326">
    <property type="entry name" value="SH3"/>
    <property type="match status" value="1"/>
</dbReference>
<dbReference type="Proteomes" id="UP001600888">
    <property type="component" value="Unassembled WGS sequence"/>
</dbReference>
<evidence type="ECO:0000256" key="1">
    <source>
        <dbReference type="ARBA" id="ARBA00022443"/>
    </source>
</evidence>
<evidence type="ECO:0000313" key="5">
    <source>
        <dbReference type="EMBL" id="KAL2287818.1"/>
    </source>
</evidence>
<feature type="compositionally biased region" description="Polar residues" evidence="3">
    <location>
        <begin position="112"/>
        <end position="122"/>
    </location>
</feature>
<feature type="domain" description="SH3" evidence="4">
    <location>
        <begin position="296"/>
        <end position="357"/>
    </location>
</feature>
<proteinExistence type="predicted"/>
<evidence type="ECO:0000256" key="2">
    <source>
        <dbReference type="PROSITE-ProRule" id="PRU00192"/>
    </source>
</evidence>
<organism evidence="5 6">
    <name type="scientific">Diaporthe vaccinii</name>
    <dbReference type="NCBI Taxonomy" id="105482"/>
    <lineage>
        <taxon>Eukaryota</taxon>
        <taxon>Fungi</taxon>
        <taxon>Dikarya</taxon>
        <taxon>Ascomycota</taxon>
        <taxon>Pezizomycotina</taxon>
        <taxon>Sordariomycetes</taxon>
        <taxon>Sordariomycetidae</taxon>
        <taxon>Diaporthales</taxon>
        <taxon>Diaporthaceae</taxon>
        <taxon>Diaporthe</taxon>
        <taxon>Diaporthe eres species complex</taxon>
    </lineage>
</organism>
<feature type="region of interest" description="Disordered" evidence="3">
    <location>
        <begin position="223"/>
        <end position="281"/>
    </location>
</feature>